<dbReference type="AlphaFoldDB" id="A0A101II52"/>
<dbReference type="PATRIC" id="fig|301375.6.peg.972"/>
<sequence length="36" mass="3958">MNRIGTVHGRLFTTLGRLLIAGCVLFGRVRVSGEAW</sequence>
<organism evidence="2 3">
    <name type="scientific">Methanothrix harundinacea</name>
    <dbReference type="NCBI Taxonomy" id="301375"/>
    <lineage>
        <taxon>Archaea</taxon>
        <taxon>Methanobacteriati</taxon>
        <taxon>Methanobacteriota</taxon>
        <taxon>Stenosarchaea group</taxon>
        <taxon>Methanomicrobia</taxon>
        <taxon>Methanotrichales</taxon>
        <taxon>Methanotrichaceae</taxon>
        <taxon>Methanothrix</taxon>
    </lineage>
</organism>
<feature type="transmembrane region" description="Helical" evidence="1">
    <location>
        <begin position="12"/>
        <end position="31"/>
    </location>
</feature>
<evidence type="ECO:0000313" key="2">
    <source>
        <dbReference type="EMBL" id="KUK95568.1"/>
    </source>
</evidence>
<name>A0A101II52_9EURY</name>
<reference evidence="3" key="1">
    <citation type="journal article" date="2015" name="MBio">
        <title>Genome-Resolved Metagenomic Analysis Reveals Roles for Candidate Phyla and Other Microbial Community Members in Biogeochemical Transformations in Oil Reservoirs.</title>
        <authorList>
            <person name="Hu P."/>
            <person name="Tom L."/>
            <person name="Singh A."/>
            <person name="Thomas B.C."/>
            <person name="Baker B.J."/>
            <person name="Piceno Y.M."/>
            <person name="Andersen G.L."/>
            <person name="Banfield J.F."/>
        </authorList>
    </citation>
    <scope>NUCLEOTIDE SEQUENCE [LARGE SCALE GENOMIC DNA]</scope>
</reference>
<gene>
    <name evidence="2" type="ORF">XE07_1766</name>
</gene>
<accession>A0A101II52</accession>
<keyword evidence="1" id="KW-0472">Membrane</keyword>
<protein>
    <submittedName>
        <fullName evidence="2">Uncharacterized protein</fullName>
    </submittedName>
</protein>
<proteinExistence type="predicted"/>
<evidence type="ECO:0000313" key="3">
    <source>
        <dbReference type="Proteomes" id="UP000053961"/>
    </source>
</evidence>
<evidence type="ECO:0000256" key="1">
    <source>
        <dbReference type="SAM" id="Phobius"/>
    </source>
</evidence>
<keyword evidence="1" id="KW-0812">Transmembrane</keyword>
<keyword evidence="1" id="KW-1133">Transmembrane helix</keyword>
<dbReference type="EMBL" id="LGHB01000032">
    <property type="protein sequence ID" value="KUK95568.1"/>
    <property type="molecule type" value="Genomic_DNA"/>
</dbReference>
<dbReference type="Proteomes" id="UP000053961">
    <property type="component" value="Unassembled WGS sequence"/>
</dbReference>
<comment type="caution">
    <text evidence="2">The sequence shown here is derived from an EMBL/GenBank/DDBJ whole genome shotgun (WGS) entry which is preliminary data.</text>
</comment>